<reference evidence="1 2" key="1">
    <citation type="submission" date="2019-10" db="EMBL/GenBank/DDBJ databases">
        <authorList>
            <person name="Palmer J.M."/>
        </authorList>
    </citation>
    <scope>NUCLEOTIDE SEQUENCE [LARGE SCALE GENOMIC DNA]</scope>
    <source>
        <strain evidence="1 2">TWF730</strain>
    </source>
</reference>
<dbReference type="EMBL" id="JAVHNS010000010">
    <property type="protein sequence ID" value="KAK6342180.1"/>
    <property type="molecule type" value="Genomic_DNA"/>
</dbReference>
<protein>
    <recommendedName>
        <fullName evidence="3">F-box domain-containing protein</fullName>
    </recommendedName>
</protein>
<accession>A0AAV9UMS0</accession>
<proteinExistence type="predicted"/>
<evidence type="ECO:0008006" key="3">
    <source>
        <dbReference type="Google" id="ProtNLM"/>
    </source>
</evidence>
<organism evidence="1 2">
    <name type="scientific">Orbilia blumenaviensis</name>
    <dbReference type="NCBI Taxonomy" id="1796055"/>
    <lineage>
        <taxon>Eukaryota</taxon>
        <taxon>Fungi</taxon>
        <taxon>Dikarya</taxon>
        <taxon>Ascomycota</taxon>
        <taxon>Pezizomycotina</taxon>
        <taxon>Orbiliomycetes</taxon>
        <taxon>Orbiliales</taxon>
        <taxon>Orbiliaceae</taxon>
        <taxon>Orbilia</taxon>
    </lineage>
</organism>
<evidence type="ECO:0000313" key="2">
    <source>
        <dbReference type="Proteomes" id="UP001373714"/>
    </source>
</evidence>
<gene>
    <name evidence="1" type="ORF">TWF730_001659</name>
</gene>
<comment type="caution">
    <text evidence="1">The sequence shown here is derived from an EMBL/GenBank/DDBJ whole genome shotgun (WGS) entry which is preliminary data.</text>
</comment>
<sequence length="568" mass="65936">MDKISAITRNTAPRSKLLDIPADLIEDILEHITGRDDCLALSNTCSALREILAPKLFPRRVKLFIWPACHDWRNGRRHFNYPGKICEQGYLDDEGSERILNAPAGCLRYVKEFRVMDVAHMHDRLCPKTKHRGLRRPDELVLTMILRKLTAEAEDLQKIVIPRTITVRMIALILESVPNIQILETGIETRAFQRGRLDRNAYYSLTTTASPLFLQRLKLSITDKGFIQGALRSIERCSHTLRELEIKITFYNDATKPLDGLENYPNAGPNDQWTKLKFPCLEKLQIKIIADDESEFANWLLHLADDFGKLSSVTLEGGKDTQELVHYLIDHGADIKALQLVGKSKEIGREGEPEMKTSRLIERLDHPHTLQLVFFDDWNMTTVHAHRHSIRRLWLNCHTTHSPSKTQSCPVEKKIFQYLDMHPFTTKHWPLLEELTVPYSGIDKLPLHEGIRVLRIEHLYDKALKQDKYEQLLRDYINKLLVYSAPSKPKLETIVIMPDMEDEVNLELYPSYLCIGYIEETVTIDTRDFMSSLLVCREWSYLYQEQVLGRMWDNQGIWAEKGTDFYED</sequence>
<dbReference type="Proteomes" id="UP001373714">
    <property type="component" value="Unassembled WGS sequence"/>
</dbReference>
<name>A0AAV9UMS0_9PEZI</name>
<evidence type="ECO:0000313" key="1">
    <source>
        <dbReference type="EMBL" id="KAK6342180.1"/>
    </source>
</evidence>
<keyword evidence="2" id="KW-1185">Reference proteome</keyword>
<dbReference type="AlphaFoldDB" id="A0AAV9UMS0"/>